<dbReference type="RefSeq" id="WP_130754305.1">
    <property type="nucleotide sequence ID" value="NZ_BBQY01000037.1"/>
</dbReference>
<keyword evidence="3" id="KW-1185">Reference proteome</keyword>
<evidence type="ECO:0000259" key="1">
    <source>
        <dbReference type="Pfam" id="PF10502"/>
    </source>
</evidence>
<name>A0A401J6U5_SPHXE</name>
<dbReference type="GO" id="GO:0006465">
    <property type="term" value="P:signal peptide processing"/>
    <property type="evidence" value="ECO:0007669"/>
    <property type="project" value="InterPro"/>
</dbReference>
<dbReference type="InterPro" id="IPR019533">
    <property type="entry name" value="Peptidase_S26"/>
</dbReference>
<dbReference type="GO" id="GO:0004252">
    <property type="term" value="F:serine-type endopeptidase activity"/>
    <property type="evidence" value="ECO:0007669"/>
    <property type="project" value="InterPro"/>
</dbReference>
<evidence type="ECO:0000313" key="2">
    <source>
        <dbReference type="EMBL" id="GBH32372.1"/>
    </source>
</evidence>
<dbReference type="AlphaFoldDB" id="A0A401J6U5"/>
<dbReference type="Pfam" id="PF10502">
    <property type="entry name" value="Peptidase_S26"/>
    <property type="match status" value="1"/>
</dbReference>
<dbReference type="EMBL" id="BBQY01000037">
    <property type="protein sequence ID" value="GBH32372.1"/>
    <property type="molecule type" value="Genomic_DNA"/>
</dbReference>
<protein>
    <recommendedName>
        <fullName evidence="1">Peptidase S26 domain-containing protein</fullName>
    </recommendedName>
</protein>
<evidence type="ECO:0000313" key="3">
    <source>
        <dbReference type="Proteomes" id="UP000290975"/>
    </source>
</evidence>
<accession>A0A401J6U5</accession>
<reference evidence="2 3" key="1">
    <citation type="submission" date="2014-12" db="EMBL/GenBank/DDBJ databases">
        <title>Whole genome sequencing of Sphingobium xenophagum OW59.</title>
        <authorList>
            <person name="Ohta Y."/>
            <person name="Nishi S."/>
            <person name="Hatada Y."/>
        </authorList>
    </citation>
    <scope>NUCLEOTIDE SEQUENCE [LARGE SCALE GENOMIC DNA]</scope>
    <source>
        <strain evidence="2 3">OW59</strain>
    </source>
</reference>
<dbReference type="Proteomes" id="UP000290975">
    <property type="component" value="Unassembled WGS sequence"/>
</dbReference>
<dbReference type="InterPro" id="IPR036286">
    <property type="entry name" value="LexA/Signal_pep-like_sf"/>
</dbReference>
<gene>
    <name evidence="2" type="ORF">MBESOW_P3601</name>
</gene>
<feature type="domain" description="Peptidase S26" evidence="1">
    <location>
        <begin position="64"/>
        <end position="191"/>
    </location>
</feature>
<dbReference type="SUPFAM" id="SSF51306">
    <property type="entry name" value="LexA/Signal peptidase"/>
    <property type="match status" value="1"/>
</dbReference>
<proteinExistence type="predicted"/>
<sequence length="198" mass="21751">MLLLAWRAGNRVWRELKDLPLRAAVALGASGLGQPARPGQLFKAYGIVLPIGLFAWWAMPQITLVMTPSIDAWVVHRSPGPVRRGDLVSFLLSEPVAGPAPVAVTKYALCMPGDRIVMVEKLATPGTGRNGFYYCNDRLMGVAKPVARSGKALDHWRPQSPRILDGMIFVGSSHPDGYDSRYYGPVAIERLTRMEKLL</sequence>
<organism evidence="2 3">
    <name type="scientific">Sphingobium xenophagum</name>
    <dbReference type="NCBI Taxonomy" id="121428"/>
    <lineage>
        <taxon>Bacteria</taxon>
        <taxon>Pseudomonadati</taxon>
        <taxon>Pseudomonadota</taxon>
        <taxon>Alphaproteobacteria</taxon>
        <taxon>Sphingomonadales</taxon>
        <taxon>Sphingomonadaceae</taxon>
        <taxon>Sphingobium</taxon>
    </lineage>
</organism>
<comment type="caution">
    <text evidence="2">The sequence shown here is derived from an EMBL/GenBank/DDBJ whole genome shotgun (WGS) entry which is preliminary data.</text>
</comment>